<dbReference type="InterPro" id="IPR027039">
    <property type="entry name" value="Crtac1"/>
</dbReference>
<dbReference type="PANTHER" id="PTHR16026">
    <property type="entry name" value="CARTILAGE ACIDIC PROTEIN 1"/>
    <property type="match status" value="1"/>
</dbReference>
<dbReference type="Pfam" id="PF07593">
    <property type="entry name" value="UnbV_ASPIC"/>
    <property type="match status" value="1"/>
</dbReference>
<feature type="domain" description="ASPIC/UnbV" evidence="2">
    <location>
        <begin position="541"/>
        <end position="594"/>
    </location>
</feature>
<sequence>MIKFLVPVLALVFGYLSTTYSVEEISKSLPLTLRPLPPATAPLQKERSVNPSVRHIASWLSATGASAALGDLDGDGLMNDLCLVDPRSDTVSIGTVSSDPDKPAHVVHGFLRHLGTTQAIAPMGCRIADLNSDGWSDVLVYYWGRPPVLFENKGNWNFSASDILVAQKPEHDWYTNTVHFADFNGDGLLDIFVGNYFPDGSELLDTQSSRRVSMHTSFSRAFNGGMNRILLQKPGEPGKFEIAPDIFEPDYGQGWTLASASADLTGNLLPELFVANDFGPDQIFLNTSSNGKLQLEPRKAQSKKFGEPLSHSLGRDSFKGMGVSIADLDNDGNLDIVVSNITQKRGLFETQMLFLNSGSKDDPLEFHNASEELATARTAFSWDNKIADLDNDGLPEILQATGFVRGKVNRWPEIQEIALANDVLVSNPGNWPNLLGGDMSGAAPRVVFSRADTKSSFQNIAEASGLDDVGITRGIALADIDGDGDLDWVEANHFADSRLVVNECAPCGPFVGLRLLRVRDQALTTNLDGLKPAHTVGGTTAIGATVSLELPSGKRKVAFVDGGNGHSGQQSTDIHFGLAEKTTFPLNATIKWRDFEGNVRSITIEVYQKWQTILLPS</sequence>
<dbReference type="SUPFAM" id="SSF69318">
    <property type="entry name" value="Integrin alpha N-terminal domain"/>
    <property type="match status" value="1"/>
</dbReference>
<evidence type="ECO:0000259" key="2">
    <source>
        <dbReference type="Pfam" id="PF07593"/>
    </source>
</evidence>
<name>A0ABY9PXE1_SERFO</name>
<evidence type="ECO:0000313" key="4">
    <source>
        <dbReference type="Proteomes" id="UP001235341"/>
    </source>
</evidence>
<proteinExistence type="predicted"/>
<accession>A0ABY9PXE1</accession>
<evidence type="ECO:0000313" key="3">
    <source>
        <dbReference type="EMBL" id="WMT17473.1"/>
    </source>
</evidence>
<keyword evidence="1" id="KW-0732">Signal</keyword>
<organism evidence="3 4">
    <name type="scientific">Serratia fonticola</name>
    <dbReference type="NCBI Taxonomy" id="47917"/>
    <lineage>
        <taxon>Bacteria</taxon>
        <taxon>Pseudomonadati</taxon>
        <taxon>Pseudomonadota</taxon>
        <taxon>Gammaproteobacteria</taxon>
        <taxon>Enterobacterales</taxon>
        <taxon>Yersiniaceae</taxon>
        <taxon>Serratia</taxon>
    </lineage>
</organism>
<dbReference type="EMBL" id="CP133586">
    <property type="protein sequence ID" value="WMT17473.1"/>
    <property type="molecule type" value="Genomic_DNA"/>
</dbReference>
<protein>
    <submittedName>
        <fullName evidence="3">VCBS repeat-containing protein</fullName>
    </submittedName>
</protein>
<dbReference type="InterPro" id="IPR028994">
    <property type="entry name" value="Integrin_alpha_N"/>
</dbReference>
<dbReference type="RefSeq" id="WP_309206861.1">
    <property type="nucleotide sequence ID" value="NZ_CP133586.1"/>
</dbReference>
<dbReference type="Proteomes" id="UP001235341">
    <property type="component" value="Chromosome"/>
</dbReference>
<dbReference type="Pfam" id="PF13517">
    <property type="entry name" value="FG-GAP_3"/>
    <property type="match status" value="2"/>
</dbReference>
<dbReference type="Gene3D" id="2.130.10.130">
    <property type="entry name" value="Integrin alpha, N-terminal"/>
    <property type="match status" value="2"/>
</dbReference>
<evidence type="ECO:0000256" key="1">
    <source>
        <dbReference type="ARBA" id="ARBA00022729"/>
    </source>
</evidence>
<dbReference type="PANTHER" id="PTHR16026:SF0">
    <property type="entry name" value="CARTILAGE ACIDIC PROTEIN 1"/>
    <property type="match status" value="1"/>
</dbReference>
<dbReference type="InterPro" id="IPR011519">
    <property type="entry name" value="UnbV_ASPIC"/>
</dbReference>
<dbReference type="InterPro" id="IPR013517">
    <property type="entry name" value="FG-GAP"/>
</dbReference>
<keyword evidence="4" id="KW-1185">Reference proteome</keyword>
<gene>
    <name evidence="3" type="ORF">RFB13_23120</name>
</gene>
<reference evidence="3 4" key="1">
    <citation type="submission" date="2023-08" db="EMBL/GenBank/DDBJ databases">
        <title>Complete Genome and Methylome dissection of Serratia fonticola NEB369.</title>
        <authorList>
            <person name="Fomenkov A."/>
            <person name="Roberts R.D."/>
        </authorList>
    </citation>
    <scope>NUCLEOTIDE SEQUENCE [LARGE SCALE GENOMIC DNA]</scope>
    <source>
        <strain evidence="3 4">NEB369</strain>
    </source>
</reference>